<evidence type="ECO:0000313" key="1">
    <source>
        <dbReference type="EMBL" id="GGC38347.1"/>
    </source>
</evidence>
<gene>
    <name evidence="1" type="ORF">GCM10010993_16460</name>
</gene>
<organism evidence="1 2">
    <name type="scientific">Belliella aquatica</name>
    <dbReference type="NCBI Taxonomy" id="1323734"/>
    <lineage>
        <taxon>Bacteria</taxon>
        <taxon>Pseudomonadati</taxon>
        <taxon>Bacteroidota</taxon>
        <taxon>Cytophagia</taxon>
        <taxon>Cytophagales</taxon>
        <taxon>Cyclobacteriaceae</taxon>
        <taxon>Belliella</taxon>
    </lineage>
</organism>
<accession>A0ABQ1MCS8</accession>
<protein>
    <submittedName>
        <fullName evidence="1">Uncharacterized protein</fullName>
    </submittedName>
</protein>
<keyword evidence="2" id="KW-1185">Reference proteome</keyword>
<reference evidence="2" key="1">
    <citation type="journal article" date="2019" name="Int. J. Syst. Evol. Microbiol.">
        <title>The Global Catalogue of Microorganisms (GCM) 10K type strain sequencing project: providing services to taxonomists for standard genome sequencing and annotation.</title>
        <authorList>
            <consortium name="The Broad Institute Genomics Platform"/>
            <consortium name="The Broad Institute Genome Sequencing Center for Infectious Disease"/>
            <person name="Wu L."/>
            <person name="Ma J."/>
        </authorList>
    </citation>
    <scope>NUCLEOTIDE SEQUENCE [LARGE SCALE GENOMIC DNA]</scope>
    <source>
        <strain evidence="2">CGMCC 1.12479</strain>
    </source>
</reference>
<dbReference type="Proteomes" id="UP000635885">
    <property type="component" value="Unassembled WGS sequence"/>
</dbReference>
<comment type="caution">
    <text evidence="1">The sequence shown here is derived from an EMBL/GenBank/DDBJ whole genome shotgun (WGS) entry which is preliminary data.</text>
</comment>
<sequence length="71" mass="7810">MIIGYICGGIFSPSKNPFSTNATNTTSADPTLFEVKLIRSEIASVQSIDGRNPFEILIFPNPTESEINLKY</sequence>
<proteinExistence type="predicted"/>
<name>A0ABQ1MCS8_9BACT</name>
<dbReference type="RefSeq" id="WP_188441667.1">
    <property type="nucleotide sequence ID" value="NZ_BMFD01000005.1"/>
</dbReference>
<dbReference type="EMBL" id="BMFD01000005">
    <property type="protein sequence ID" value="GGC38347.1"/>
    <property type="molecule type" value="Genomic_DNA"/>
</dbReference>
<evidence type="ECO:0000313" key="2">
    <source>
        <dbReference type="Proteomes" id="UP000635885"/>
    </source>
</evidence>